<dbReference type="STRING" id="29321.AAV33_06020"/>
<dbReference type="Pfam" id="PF08282">
    <property type="entry name" value="Hydrolase_3"/>
    <property type="match status" value="1"/>
</dbReference>
<dbReference type="SUPFAM" id="SSF56784">
    <property type="entry name" value="HAD-like"/>
    <property type="match status" value="1"/>
</dbReference>
<dbReference type="SMART" id="SM00563">
    <property type="entry name" value="PlsC"/>
    <property type="match status" value="1"/>
</dbReference>
<comment type="caution">
    <text evidence="5">The sequence shown here is derived from an EMBL/GenBank/DDBJ whole genome shotgun (WGS) entry which is preliminary data.</text>
</comment>
<feature type="region of interest" description="Disordered" evidence="3">
    <location>
        <begin position="273"/>
        <end position="300"/>
    </location>
</feature>
<name>I7KJX3_9CORY</name>
<sequence length="622" mass="66242">MKWDRLYRGIVHTAYGLTKLQGLKMHVSGAEHIPSSGGGVVVINHTGYLDFLFGAYIPRERGRLVRYMAKEPIFRAPVAGRLMVAMNHIPVDRINGQASLDKAVELASAGELVGIFPEATISRSFEIKDFKQGAVRIAQAAGVPLIPTVIFGSQRIWTKGQPKNLGRSKTPVYIDVLPPWRPDPDAPSEEETEKLRGVMRDGLEALWRRYREDYGDFPEGEAWVPARFGGDAPTLAATRVEDDAVQGERRRVRRLTGEVGELDRQVKDLNDSLAMGVYDGDDPRPEGTPDDEDERPGEPGLAEWVRGTVEELVAEGAKEAKEGRDKAAAALEELRCSVGELSANLAEAGRARYQGSRLESTLTGLAGRARHIIDKLPQRAGGRLNAPPAAVVCDLEGALLQTSGEPAEEDLEALTDYASAGGAIVVSSEYGTEEIRRATERLPKDTVEVAYSGAVISRGGEPMRVSALGEETRAAIAEAAQRAGAGAVEWRTTWRGDDVVAAVVARPGRDADIVAGTLAGELGERALVRATSPARILIVSPEAGGDAGLGWLFERLGVDPGEAAAFGDSAADLAILGAVGHPVAMANASKAALEASSYTTGDHDSAGVAEFLAPLLDDAKEG</sequence>
<dbReference type="Gene3D" id="3.90.1070.10">
    <property type="match status" value="1"/>
</dbReference>
<accession>I7KJX3</accession>
<evidence type="ECO:0000256" key="2">
    <source>
        <dbReference type="ARBA" id="ARBA00023315"/>
    </source>
</evidence>
<dbReference type="InterPro" id="IPR002123">
    <property type="entry name" value="Plipid/glycerol_acylTrfase"/>
</dbReference>
<evidence type="ECO:0000313" key="8">
    <source>
        <dbReference type="Proteomes" id="UP000011016"/>
    </source>
</evidence>
<dbReference type="EC" id="2.3.1.-" evidence="5"/>
<dbReference type="PANTHER" id="PTHR10434">
    <property type="entry name" value="1-ACYL-SN-GLYCEROL-3-PHOSPHATE ACYLTRANSFERASE"/>
    <property type="match status" value="1"/>
</dbReference>
<dbReference type="eggNOG" id="COG0561">
    <property type="taxonomic scope" value="Bacteria"/>
</dbReference>
<dbReference type="CDD" id="cd07989">
    <property type="entry name" value="LPLAT_AGPAT-like"/>
    <property type="match status" value="1"/>
</dbReference>
<organism evidence="5 8">
    <name type="scientific">Corynebacterium otitidis ATCC 51513</name>
    <dbReference type="NCBI Taxonomy" id="883169"/>
    <lineage>
        <taxon>Bacteria</taxon>
        <taxon>Bacillati</taxon>
        <taxon>Actinomycetota</taxon>
        <taxon>Actinomycetes</taxon>
        <taxon>Mycobacteriales</taxon>
        <taxon>Corynebacteriaceae</taxon>
        <taxon>Corynebacterium</taxon>
    </lineage>
</organism>
<dbReference type="AlphaFoldDB" id="I7KJX3"/>
<evidence type="ECO:0000256" key="1">
    <source>
        <dbReference type="ARBA" id="ARBA00022679"/>
    </source>
</evidence>
<feature type="domain" description="Phospholipid/glycerol acyltransferase" evidence="4">
    <location>
        <begin position="39"/>
        <end position="153"/>
    </location>
</feature>
<dbReference type="eggNOG" id="COG0204">
    <property type="taxonomic scope" value="Bacteria"/>
</dbReference>
<evidence type="ECO:0000313" key="6">
    <source>
        <dbReference type="EMBL" id="EJZ81634.1"/>
    </source>
</evidence>
<dbReference type="HOGENOM" id="CLU_031362_0_0_11"/>
<keyword evidence="2 5" id="KW-0012">Acyltransferase</keyword>
<keyword evidence="7" id="KW-1185">Reference proteome</keyword>
<evidence type="ECO:0000313" key="5">
    <source>
        <dbReference type="EMBL" id="CCI83900.1"/>
    </source>
</evidence>
<evidence type="ECO:0000256" key="3">
    <source>
        <dbReference type="SAM" id="MobiDB-lite"/>
    </source>
</evidence>
<dbReference type="InterPro" id="IPR023214">
    <property type="entry name" value="HAD_sf"/>
</dbReference>
<dbReference type="PANTHER" id="PTHR10434:SF55">
    <property type="entry name" value="POSSIBLE ACYLTRANSFERASE"/>
    <property type="match status" value="1"/>
</dbReference>
<proteinExistence type="predicted"/>
<reference evidence="6 7" key="2">
    <citation type="submission" date="2012-08" db="EMBL/GenBank/DDBJ databases">
        <title>The Genome Sequence of Turicella otitidis ATCC 51513.</title>
        <authorList>
            <consortium name="The Broad Institute Genome Sequencing Platform"/>
            <person name="Earl A."/>
            <person name="Ward D."/>
            <person name="Feldgarden M."/>
            <person name="Gevers D."/>
            <person name="Huys G."/>
            <person name="Walker B."/>
            <person name="Young S.K."/>
            <person name="Zeng Q."/>
            <person name="Gargeya S."/>
            <person name="Fitzgerald M."/>
            <person name="Haas B."/>
            <person name="Abouelleil A."/>
            <person name="Alvarado L."/>
            <person name="Arachchi H.M."/>
            <person name="Berlin A.M."/>
            <person name="Chapman S.B."/>
            <person name="Goldberg J."/>
            <person name="Griggs A."/>
            <person name="Gujja S."/>
            <person name="Hansen M."/>
            <person name="Howarth C."/>
            <person name="Imamovic A."/>
            <person name="Larimer J."/>
            <person name="McCowen C."/>
            <person name="Montmayeur A."/>
            <person name="Murphy C."/>
            <person name="Neiman D."/>
            <person name="Pearson M."/>
            <person name="Priest M."/>
            <person name="Roberts A."/>
            <person name="Saif S."/>
            <person name="Shea T."/>
            <person name="Sisk P."/>
            <person name="Sykes S."/>
            <person name="Wortman J."/>
            <person name="Nusbaum C."/>
            <person name="Birren B."/>
        </authorList>
    </citation>
    <scope>NUCLEOTIDE SEQUENCE [LARGE SCALE GENOMIC DNA]</scope>
    <source>
        <strain evidence="6 7">ATCC 51513</strain>
    </source>
</reference>
<dbReference type="Gene3D" id="3.40.50.1000">
    <property type="entry name" value="HAD superfamily/HAD-like"/>
    <property type="match status" value="1"/>
</dbReference>
<gene>
    <name evidence="5" type="ORF">BN46_1175</name>
    <name evidence="6" type="ORF">HMPREF9719_01455</name>
</gene>
<dbReference type="RefSeq" id="WP_004601345.1">
    <property type="nucleotide sequence ID" value="NZ_HF541867.1"/>
</dbReference>
<dbReference type="SUPFAM" id="SSF69593">
    <property type="entry name" value="Glycerol-3-phosphate (1)-acyltransferase"/>
    <property type="match status" value="1"/>
</dbReference>
<dbReference type="EMBL" id="CAJZ01000170">
    <property type="protein sequence ID" value="CCI83900.1"/>
    <property type="molecule type" value="Genomic_DNA"/>
</dbReference>
<reference evidence="5 8" key="1">
    <citation type="journal article" date="2012" name="J. Bacteriol.">
        <title>Draft Genome Sequence of Turicella otitidis ATCC 51513, Isolated from Middle Ear Fluid from a Child with Otitis Media.</title>
        <authorList>
            <person name="Brinkrolf K."/>
            <person name="Schneider J."/>
            <person name="Knecht M."/>
            <person name="Ruckert C."/>
            <person name="Tauch A."/>
        </authorList>
    </citation>
    <scope>NUCLEOTIDE SEQUENCE [LARGE SCALE GENOMIC DNA]</scope>
    <source>
        <strain evidence="5 8">ATCC 51513</strain>
    </source>
</reference>
<dbReference type="OrthoDB" id="3210041at2"/>
<dbReference type="InterPro" id="IPR036412">
    <property type="entry name" value="HAD-like_sf"/>
</dbReference>
<dbReference type="Pfam" id="PF01553">
    <property type="entry name" value="Acyltransferase"/>
    <property type="match status" value="1"/>
</dbReference>
<dbReference type="EMBL" id="AHAE01000069">
    <property type="protein sequence ID" value="EJZ81634.1"/>
    <property type="molecule type" value="Genomic_DNA"/>
</dbReference>
<protein>
    <submittedName>
        <fullName evidence="5 6">Acyltransferase</fullName>
        <ecNumber evidence="5">2.3.1.-</ecNumber>
    </submittedName>
</protein>
<dbReference type="GO" id="GO:0006654">
    <property type="term" value="P:phosphatidic acid biosynthetic process"/>
    <property type="evidence" value="ECO:0007669"/>
    <property type="project" value="TreeGrafter"/>
</dbReference>
<dbReference type="Proteomes" id="UP000006078">
    <property type="component" value="Unassembled WGS sequence"/>
</dbReference>
<dbReference type="GO" id="GO:0005886">
    <property type="term" value="C:plasma membrane"/>
    <property type="evidence" value="ECO:0007669"/>
    <property type="project" value="TreeGrafter"/>
</dbReference>
<evidence type="ECO:0000259" key="4">
    <source>
        <dbReference type="SMART" id="SM00563"/>
    </source>
</evidence>
<dbReference type="Proteomes" id="UP000011016">
    <property type="component" value="Unassembled WGS sequence"/>
</dbReference>
<keyword evidence="1 5" id="KW-0808">Transferase</keyword>
<evidence type="ECO:0000313" key="7">
    <source>
        <dbReference type="Proteomes" id="UP000006078"/>
    </source>
</evidence>
<dbReference type="GO" id="GO:0003841">
    <property type="term" value="F:1-acylglycerol-3-phosphate O-acyltransferase activity"/>
    <property type="evidence" value="ECO:0007669"/>
    <property type="project" value="TreeGrafter"/>
</dbReference>
<dbReference type="PATRIC" id="fig|883169.3.peg.1401"/>